<dbReference type="InterPro" id="IPR038013">
    <property type="entry name" value="ALG11"/>
</dbReference>
<dbReference type="SUPFAM" id="SSF53756">
    <property type="entry name" value="UDP-Glycosyltransferase/glycogen phosphorylase"/>
    <property type="match status" value="1"/>
</dbReference>
<gene>
    <name evidence="2" type="ORF">DWB61_03100</name>
</gene>
<dbReference type="OrthoDB" id="502646at2"/>
<sequence length="375" mass="43558">MKVAIIYDLTEPGGVQTCVLSLIKGLNKKGIKPVIFWDEAPNNELLEEAGVTVEYVKLKFPIAPSWIKTMPNLFRYLLWPFNMVRISKIPLDFDHVYSFTVNILIDQNRSHLFYLSGPPLLPQLESKSIRFKMAKFLYKMLIRPFYPAYEPQVDGNYVINSKFTAQLFEEAHQRTLEVVYPSNQLKIENLQKEDLSFRDTVTFFSRIVDYKRPEFLINLAGQYPDLKFVIMGGVSKNRIDYLESLKHMASDQNLSNLSFYPNASRNDIDQILKKTLFYVFPAINEHFGITTVEAVLKGCIPFVHDSGGQKEIVPFDLLRFSDRDFTDKFAELLSLKNKDLNQLRQDMHEHILLFTEDAFIDRMINICIDEKQIAV</sequence>
<evidence type="ECO:0000313" key="2">
    <source>
        <dbReference type="EMBL" id="RRG24120.1"/>
    </source>
</evidence>
<keyword evidence="2" id="KW-0808">Transferase</keyword>
<comment type="caution">
    <text evidence="2">The sequence shown here is derived from an EMBL/GenBank/DDBJ whole genome shotgun (WGS) entry which is preliminary data.</text>
</comment>
<dbReference type="GO" id="GO:0006487">
    <property type="term" value="P:protein N-linked glycosylation"/>
    <property type="evidence" value="ECO:0007669"/>
    <property type="project" value="TreeGrafter"/>
</dbReference>
<accession>A0A425Y6Z3</accession>
<proteinExistence type="predicted"/>
<evidence type="ECO:0000259" key="1">
    <source>
        <dbReference type="Pfam" id="PF00534"/>
    </source>
</evidence>
<dbReference type="GO" id="GO:0004377">
    <property type="term" value="F:GDP-Man:Man(3)GlcNAc(2)-PP-Dol alpha-1,2-mannosyltransferase activity"/>
    <property type="evidence" value="ECO:0007669"/>
    <property type="project" value="InterPro"/>
</dbReference>
<dbReference type="GO" id="GO:0016020">
    <property type="term" value="C:membrane"/>
    <property type="evidence" value="ECO:0007669"/>
    <property type="project" value="TreeGrafter"/>
</dbReference>
<dbReference type="PANTHER" id="PTHR45919">
    <property type="entry name" value="GDP-MAN:MAN(3)GLCNAC(2)-PP-DOL ALPHA-1,2-MANNOSYLTRANSFERASE"/>
    <property type="match status" value="1"/>
</dbReference>
<reference evidence="2 3" key="1">
    <citation type="submission" date="2018-07" db="EMBL/GenBank/DDBJ databases">
        <title>Draft genome sequence of Ancylomarina sp. M1P.</title>
        <authorList>
            <person name="Yadav S."/>
            <person name="Villanueva L."/>
            <person name="Damste J.S.S."/>
        </authorList>
    </citation>
    <scope>NUCLEOTIDE SEQUENCE [LARGE SCALE GENOMIC DNA]</scope>
    <source>
        <strain evidence="2 3">M1P</strain>
    </source>
</reference>
<organism evidence="2 3">
    <name type="scientific">Ancylomarina euxinus</name>
    <dbReference type="NCBI Taxonomy" id="2283627"/>
    <lineage>
        <taxon>Bacteria</taxon>
        <taxon>Pseudomonadati</taxon>
        <taxon>Bacteroidota</taxon>
        <taxon>Bacteroidia</taxon>
        <taxon>Marinilabiliales</taxon>
        <taxon>Marinifilaceae</taxon>
        <taxon>Ancylomarina</taxon>
    </lineage>
</organism>
<dbReference type="Gene3D" id="3.40.50.2000">
    <property type="entry name" value="Glycogen Phosphorylase B"/>
    <property type="match status" value="2"/>
</dbReference>
<dbReference type="Pfam" id="PF00534">
    <property type="entry name" value="Glycos_transf_1"/>
    <property type="match status" value="1"/>
</dbReference>
<dbReference type="PANTHER" id="PTHR45919:SF1">
    <property type="entry name" value="GDP-MAN:MAN(3)GLCNAC(2)-PP-DOL ALPHA-1,2-MANNOSYLTRANSFERASE"/>
    <property type="match status" value="1"/>
</dbReference>
<dbReference type="EMBL" id="QQWG01000002">
    <property type="protein sequence ID" value="RRG24120.1"/>
    <property type="molecule type" value="Genomic_DNA"/>
</dbReference>
<dbReference type="RefSeq" id="WP_125029430.1">
    <property type="nucleotide sequence ID" value="NZ_JAPXVP010000002.1"/>
</dbReference>
<dbReference type="CDD" id="cd03801">
    <property type="entry name" value="GT4_PimA-like"/>
    <property type="match status" value="1"/>
</dbReference>
<dbReference type="InterPro" id="IPR001296">
    <property type="entry name" value="Glyco_trans_1"/>
</dbReference>
<feature type="domain" description="Glycosyl transferase family 1" evidence="1">
    <location>
        <begin position="199"/>
        <end position="313"/>
    </location>
</feature>
<protein>
    <submittedName>
        <fullName evidence="2">Glycosyltransferase</fullName>
    </submittedName>
</protein>
<dbReference type="Proteomes" id="UP000285794">
    <property type="component" value="Unassembled WGS sequence"/>
</dbReference>
<name>A0A425Y6Z3_9BACT</name>
<evidence type="ECO:0000313" key="3">
    <source>
        <dbReference type="Proteomes" id="UP000285794"/>
    </source>
</evidence>
<dbReference type="AlphaFoldDB" id="A0A425Y6Z3"/>
<keyword evidence="3" id="KW-1185">Reference proteome</keyword>